<reference evidence="1 2" key="1">
    <citation type="journal article" date="2013" name="Genome Announc.">
        <title>Draft Genome Sequence of Streptomyces viridochromogenes Strain Tu57, Producer of Avilamycin.</title>
        <authorList>
            <person name="Gruning B.A."/>
            <person name="Erxleben A."/>
            <person name="Hahnlein A."/>
            <person name="Gunther S."/>
        </authorList>
    </citation>
    <scope>NUCLEOTIDE SEQUENCE [LARGE SCALE GENOMIC DNA]</scope>
    <source>
        <strain evidence="1 2">Tue57</strain>
    </source>
</reference>
<proteinExistence type="predicted"/>
<dbReference type="AlphaFoldDB" id="L8PM47"/>
<evidence type="ECO:0000313" key="1">
    <source>
        <dbReference type="EMBL" id="ELS58636.1"/>
    </source>
</evidence>
<dbReference type="PATRIC" id="fig|1160705.3.peg.356"/>
<sequence>MSRRHPQNPAMPTTTAFLPPTVTVRPVRFQQQPGRPWRPALPAS</sequence>
<comment type="caution">
    <text evidence="1">The sequence shown here is derived from an EMBL/GenBank/DDBJ whole genome shotgun (WGS) entry which is preliminary data.</text>
</comment>
<evidence type="ECO:0000313" key="2">
    <source>
        <dbReference type="Proteomes" id="UP000011205"/>
    </source>
</evidence>
<protein>
    <submittedName>
        <fullName evidence="1">Uncharacterized protein</fullName>
    </submittedName>
</protein>
<name>L8PM47_STRVR</name>
<gene>
    <name evidence="1" type="ORF">STVIR_0359</name>
</gene>
<dbReference type="Proteomes" id="UP000011205">
    <property type="component" value="Unassembled WGS sequence"/>
</dbReference>
<accession>L8PM47</accession>
<dbReference type="EMBL" id="AMLP01000017">
    <property type="protein sequence ID" value="ELS58636.1"/>
    <property type="molecule type" value="Genomic_DNA"/>
</dbReference>
<organism evidence="1 2">
    <name type="scientific">Streptomyces viridochromogenes Tue57</name>
    <dbReference type="NCBI Taxonomy" id="1160705"/>
    <lineage>
        <taxon>Bacteria</taxon>
        <taxon>Bacillati</taxon>
        <taxon>Actinomycetota</taxon>
        <taxon>Actinomycetes</taxon>
        <taxon>Kitasatosporales</taxon>
        <taxon>Streptomycetaceae</taxon>
        <taxon>Streptomyces</taxon>
    </lineage>
</organism>